<dbReference type="PROSITE" id="PS51186">
    <property type="entry name" value="GNAT"/>
    <property type="match status" value="1"/>
</dbReference>
<evidence type="ECO:0000256" key="2">
    <source>
        <dbReference type="ARBA" id="ARBA00023315"/>
    </source>
</evidence>
<dbReference type="InterPro" id="IPR016181">
    <property type="entry name" value="Acyl_CoA_acyltransferase"/>
</dbReference>
<keyword evidence="7" id="KW-1185">Reference proteome</keyword>
<dbReference type="CDD" id="cd04301">
    <property type="entry name" value="NAT_SF"/>
    <property type="match status" value="1"/>
</dbReference>
<evidence type="ECO:0000313" key="4">
    <source>
        <dbReference type="EMBL" id="ANY16744.1"/>
    </source>
</evidence>
<dbReference type="SUPFAM" id="SSF55729">
    <property type="entry name" value="Acyl-CoA N-acyltransferases (Nat)"/>
    <property type="match status" value="1"/>
</dbReference>
<name>A0A0J6C410_9BORD</name>
<dbReference type="Pfam" id="PF00583">
    <property type="entry name" value="Acetyltransf_1"/>
    <property type="match status" value="1"/>
</dbReference>
<dbReference type="AlphaFoldDB" id="A0A0J6C410"/>
<dbReference type="GO" id="GO:0016747">
    <property type="term" value="F:acyltransferase activity, transferring groups other than amino-acyl groups"/>
    <property type="evidence" value="ECO:0007669"/>
    <property type="project" value="InterPro"/>
</dbReference>
<evidence type="ECO:0000313" key="5">
    <source>
        <dbReference type="EMBL" id="CUI90361.1"/>
    </source>
</evidence>
<keyword evidence="1 5" id="KW-0808">Transferase</keyword>
<accession>A0A0J6C410</accession>
<evidence type="ECO:0000259" key="3">
    <source>
        <dbReference type="PROSITE" id="PS51186"/>
    </source>
</evidence>
<protein>
    <submittedName>
        <fullName evidence="4 5">Acetyltransferase</fullName>
    </submittedName>
</protein>
<evidence type="ECO:0000313" key="7">
    <source>
        <dbReference type="Proteomes" id="UP000092950"/>
    </source>
</evidence>
<dbReference type="PANTHER" id="PTHR43877">
    <property type="entry name" value="AMINOALKYLPHOSPHONATE N-ACETYLTRANSFERASE-RELATED-RELATED"/>
    <property type="match status" value="1"/>
</dbReference>
<keyword evidence="2" id="KW-0012">Acyltransferase</keyword>
<dbReference type="EMBL" id="CYTV01000007">
    <property type="protein sequence ID" value="CUI90361.1"/>
    <property type="molecule type" value="Genomic_DNA"/>
</dbReference>
<evidence type="ECO:0000256" key="1">
    <source>
        <dbReference type="ARBA" id="ARBA00022679"/>
    </source>
</evidence>
<dbReference type="KEGG" id="bpdz:BBN53_13130"/>
<dbReference type="Proteomes" id="UP000092950">
    <property type="component" value="Chromosome"/>
</dbReference>
<sequence>MSLSIRALQADDHARWLELWKGYNRFYEREADPAQAAHTWKRLLAPDSPVHGVVACDAAGRPIGLAHYILHENTNTLTPVCYLQDLFVDPAVRAEGVGRQLLDWLVARMKENNWSRLYWNTRENNYRARGLYDKYTPHSGFLRYVLTNTSPPAA</sequence>
<dbReference type="RefSeq" id="WP_043208807.1">
    <property type="nucleotide sequence ID" value="NZ_CAJGUP010000217.1"/>
</dbReference>
<gene>
    <name evidence="4" type="ORF">BBN53_13130</name>
    <name evidence="5" type="ORF">ERS370011_02786</name>
</gene>
<dbReference type="PANTHER" id="PTHR43877:SF1">
    <property type="entry name" value="ACETYLTRANSFERASE"/>
    <property type="match status" value="1"/>
</dbReference>
<organism evidence="5 6">
    <name type="scientific">Bordetella pseudohinzii</name>
    <dbReference type="NCBI Taxonomy" id="1331258"/>
    <lineage>
        <taxon>Bacteria</taxon>
        <taxon>Pseudomonadati</taxon>
        <taxon>Pseudomonadota</taxon>
        <taxon>Betaproteobacteria</taxon>
        <taxon>Burkholderiales</taxon>
        <taxon>Alcaligenaceae</taxon>
        <taxon>Bordetella</taxon>
    </lineage>
</organism>
<feature type="domain" description="N-acetyltransferase" evidence="3">
    <location>
        <begin position="3"/>
        <end position="154"/>
    </location>
</feature>
<reference evidence="4 7" key="2">
    <citation type="submission" date="2016-07" db="EMBL/GenBank/DDBJ databases">
        <title>Complete genome sequences of Bordetella pseudohinzii.</title>
        <authorList>
            <person name="Spilker T."/>
            <person name="Darrah R."/>
            <person name="LiPuma J.J."/>
        </authorList>
    </citation>
    <scope>NUCLEOTIDE SEQUENCE [LARGE SCALE GENOMIC DNA]</scope>
    <source>
        <strain evidence="4 7">HI4681</strain>
    </source>
</reference>
<evidence type="ECO:0000313" key="6">
    <source>
        <dbReference type="Proteomes" id="UP000053096"/>
    </source>
</evidence>
<dbReference type="EMBL" id="CP016440">
    <property type="protein sequence ID" value="ANY16744.1"/>
    <property type="molecule type" value="Genomic_DNA"/>
</dbReference>
<accession>A0A0M7G577</accession>
<proteinExistence type="predicted"/>
<dbReference type="InterPro" id="IPR050832">
    <property type="entry name" value="Bact_Acetyltransf"/>
</dbReference>
<dbReference type="Gene3D" id="3.40.630.30">
    <property type="match status" value="1"/>
</dbReference>
<dbReference type="OrthoDB" id="9805924at2"/>
<reference evidence="5 6" key="1">
    <citation type="submission" date="2015-09" db="EMBL/GenBank/DDBJ databases">
        <authorList>
            <person name="Jackson K.R."/>
            <person name="Lunt B.L."/>
            <person name="Fisher J.N.B."/>
            <person name="Gardner A.V."/>
            <person name="Bailey M.E."/>
            <person name="Deus L.M."/>
            <person name="Earl A.S."/>
            <person name="Gibby P.D."/>
            <person name="Hartmann K.A."/>
            <person name="Liu J.E."/>
            <person name="Manci A.M."/>
            <person name="Nielsen D.A."/>
            <person name="Solomon M.B."/>
            <person name="Breakwell D.P."/>
            <person name="Burnett S.H."/>
            <person name="Grose J.H."/>
        </authorList>
    </citation>
    <scope>NUCLEOTIDE SEQUENCE [LARGE SCALE GENOMIC DNA]</scope>
    <source>
        <strain evidence="5 6">2789STDY5608636</strain>
    </source>
</reference>
<dbReference type="InterPro" id="IPR000182">
    <property type="entry name" value="GNAT_dom"/>
</dbReference>
<dbReference type="Proteomes" id="UP000053096">
    <property type="component" value="Unassembled WGS sequence"/>
</dbReference>